<feature type="region of interest" description="Disordered" evidence="4">
    <location>
        <begin position="228"/>
        <end position="255"/>
    </location>
</feature>
<dbReference type="SMART" id="SM00342">
    <property type="entry name" value="HTH_ARAC"/>
    <property type="match status" value="1"/>
</dbReference>
<dbReference type="PANTHER" id="PTHR46796">
    <property type="entry name" value="HTH-TYPE TRANSCRIPTIONAL ACTIVATOR RHAS-RELATED"/>
    <property type="match status" value="1"/>
</dbReference>
<sequence length="255" mass="27531">MQVSQADRQARLEAGDFNLWSSSFPSGSRSAGGREGAPAAPSDALILHLPRTLVPLPEAKVNRLLARGLPAGTGVAAILARHLTSVVEEAEHLDEGDGNRLGALTSDLATAFLARHLDAADLLPPHTRQQVLLSRIDTFIEDNLADPELSPRTVAARHHISVRLLHRLFAAREESVSATIRRLRLERCSADLLDPRLVGTPVHAVGARWGFADAAAFSRTFRAAYGISPRDHRHGAPTARVGRTRPAGQTVGHRR</sequence>
<accession>A0AB39XZF2</accession>
<dbReference type="InterPro" id="IPR050204">
    <property type="entry name" value="AraC_XylS_family_regulators"/>
</dbReference>
<evidence type="ECO:0000256" key="4">
    <source>
        <dbReference type="SAM" id="MobiDB-lite"/>
    </source>
</evidence>
<dbReference type="InterPro" id="IPR018060">
    <property type="entry name" value="HTH_AraC"/>
</dbReference>
<evidence type="ECO:0000256" key="3">
    <source>
        <dbReference type="ARBA" id="ARBA00023163"/>
    </source>
</evidence>
<gene>
    <name evidence="6" type="ORF">AB5J51_06630</name>
</gene>
<feature type="domain" description="HTH araC/xylS-type" evidence="5">
    <location>
        <begin position="134"/>
        <end position="235"/>
    </location>
</feature>
<dbReference type="AlphaFoldDB" id="A0AB39XZF2"/>
<dbReference type="PANTHER" id="PTHR46796:SF6">
    <property type="entry name" value="ARAC SUBFAMILY"/>
    <property type="match status" value="1"/>
</dbReference>
<reference evidence="6" key="1">
    <citation type="submission" date="2024-08" db="EMBL/GenBank/DDBJ databases">
        <authorList>
            <person name="Yu S.T."/>
        </authorList>
    </citation>
    <scope>NUCLEOTIDE SEQUENCE</scope>
    <source>
        <strain evidence="6">R33</strain>
    </source>
</reference>
<dbReference type="InterPro" id="IPR035418">
    <property type="entry name" value="AraC-bd_2"/>
</dbReference>
<dbReference type="EMBL" id="CP165727">
    <property type="protein sequence ID" value="XDV62634.1"/>
    <property type="molecule type" value="Genomic_DNA"/>
</dbReference>
<name>A0AB39XZF2_9ACTN</name>
<organism evidence="6">
    <name type="scientific">Streptomyces sp. R33</name>
    <dbReference type="NCBI Taxonomy" id="3238629"/>
    <lineage>
        <taxon>Bacteria</taxon>
        <taxon>Bacillati</taxon>
        <taxon>Actinomycetota</taxon>
        <taxon>Actinomycetes</taxon>
        <taxon>Kitasatosporales</taxon>
        <taxon>Streptomycetaceae</taxon>
        <taxon>Streptomyces</taxon>
    </lineage>
</organism>
<evidence type="ECO:0000313" key="6">
    <source>
        <dbReference type="EMBL" id="XDV62634.1"/>
    </source>
</evidence>
<dbReference type="InterPro" id="IPR009057">
    <property type="entry name" value="Homeodomain-like_sf"/>
</dbReference>
<dbReference type="Pfam" id="PF12833">
    <property type="entry name" value="HTH_18"/>
    <property type="match status" value="1"/>
</dbReference>
<proteinExistence type="predicted"/>
<dbReference type="Gene3D" id="1.10.10.60">
    <property type="entry name" value="Homeodomain-like"/>
    <property type="match status" value="1"/>
</dbReference>
<dbReference type="Pfam" id="PF14525">
    <property type="entry name" value="AraC_binding_2"/>
    <property type="match status" value="1"/>
</dbReference>
<dbReference type="RefSeq" id="WP_369777133.1">
    <property type="nucleotide sequence ID" value="NZ_CP165727.1"/>
</dbReference>
<dbReference type="SUPFAM" id="SSF46689">
    <property type="entry name" value="Homeodomain-like"/>
    <property type="match status" value="1"/>
</dbReference>
<evidence type="ECO:0000256" key="1">
    <source>
        <dbReference type="ARBA" id="ARBA00023015"/>
    </source>
</evidence>
<keyword evidence="3" id="KW-0804">Transcription</keyword>
<dbReference type="PROSITE" id="PS01124">
    <property type="entry name" value="HTH_ARAC_FAMILY_2"/>
    <property type="match status" value="1"/>
</dbReference>
<keyword evidence="2" id="KW-0238">DNA-binding</keyword>
<dbReference type="GO" id="GO:0043565">
    <property type="term" value="F:sequence-specific DNA binding"/>
    <property type="evidence" value="ECO:0007669"/>
    <property type="project" value="InterPro"/>
</dbReference>
<evidence type="ECO:0000256" key="2">
    <source>
        <dbReference type="ARBA" id="ARBA00023125"/>
    </source>
</evidence>
<dbReference type="GO" id="GO:0003700">
    <property type="term" value="F:DNA-binding transcription factor activity"/>
    <property type="evidence" value="ECO:0007669"/>
    <property type="project" value="InterPro"/>
</dbReference>
<keyword evidence="1" id="KW-0805">Transcription regulation</keyword>
<protein>
    <submittedName>
        <fullName evidence="6">Helix-turn-helix domain-containing protein</fullName>
    </submittedName>
</protein>
<evidence type="ECO:0000259" key="5">
    <source>
        <dbReference type="PROSITE" id="PS01124"/>
    </source>
</evidence>